<evidence type="ECO:0000256" key="3">
    <source>
        <dbReference type="ARBA" id="ARBA00022692"/>
    </source>
</evidence>
<dbReference type="CDD" id="cd18604">
    <property type="entry name" value="ABC_6TM_VMR1_D2_like"/>
    <property type="match status" value="1"/>
</dbReference>
<dbReference type="Gene3D" id="3.40.50.300">
    <property type="entry name" value="P-loop containing nucleotide triphosphate hydrolases"/>
    <property type="match status" value="2"/>
</dbReference>
<dbReference type="InterPro" id="IPR003593">
    <property type="entry name" value="AAA+_ATPase"/>
</dbReference>
<feature type="transmembrane region" description="Helical" evidence="10">
    <location>
        <begin position="446"/>
        <end position="468"/>
    </location>
</feature>
<feature type="region of interest" description="Disordered" evidence="9">
    <location>
        <begin position="400"/>
        <end position="425"/>
    </location>
</feature>
<keyword evidence="2" id="KW-0813">Transport</keyword>
<dbReference type="Pfam" id="PF00664">
    <property type="entry name" value="ABC_membrane"/>
    <property type="match status" value="2"/>
</dbReference>
<keyword evidence="14" id="KW-1185">Reference proteome</keyword>
<feature type="transmembrane region" description="Helical" evidence="10">
    <location>
        <begin position="556"/>
        <end position="578"/>
    </location>
</feature>
<feature type="transmembrane region" description="Helical" evidence="10">
    <location>
        <begin position="990"/>
        <end position="1010"/>
    </location>
</feature>
<feature type="transmembrane region" description="Helical" evidence="10">
    <location>
        <begin position="1301"/>
        <end position="1322"/>
    </location>
</feature>
<dbReference type="Proteomes" id="UP001527925">
    <property type="component" value="Unassembled WGS sequence"/>
</dbReference>
<comment type="subcellular location">
    <subcellularLocation>
        <location evidence="1">Membrane</location>
    </subcellularLocation>
</comment>
<keyword evidence="8 10" id="KW-0472">Membrane</keyword>
<dbReference type="PROSITE" id="PS50929">
    <property type="entry name" value="ABC_TM1F"/>
    <property type="match status" value="2"/>
</dbReference>
<feature type="transmembrane region" description="Helical" evidence="10">
    <location>
        <begin position="474"/>
        <end position="497"/>
    </location>
</feature>
<name>A0ABR4N820_9FUNG</name>
<feature type="transmembrane region" description="Helical" evidence="10">
    <location>
        <begin position="73"/>
        <end position="102"/>
    </location>
</feature>
<sequence>MAAVACRPLAAGAGHRRAGFRPLLAGSAPETAALAPSQSHARYGTVPAAAAGSADGAGPAGSEAAQGSAPAHVWLFGALLSVVVAALSLALAVLECIVLVTAPAPMPASTAVASGISAAAWFAVAVALAANARPLNSIADSGKPHDATHVTVPLVAMLVANAGLHAMRILRSDASAGSLATWISADGAAVAACVAALAVEAARWARIESDRADALESFLASRTDEHGNKIPVPSFEQSASVLSRLLFSWVSPLMRKSSRVLLEHADIWQLAESDQSERLVAKFAVAKRRFKSLFWRLVAVLWPPFLFIILVNVVGAVLSFGSPFFLNRIVGFIEHGGDQPTYIGILFALGLFVTSVLKSWADAQFFHGSRRVGVWLRAILIAEVYQKSLRRCLTVSTLPSSTASDEAGSKSADSKESDSEGSTDEEATLGKIVTLMSVDTRRLREIIAYMPWIFVTPFQITACVLALFSILGWAALAGVAVMIAGIPLATAVSKYQYKTGDVYMSRMDKRVGVVNEMLQGIRIIKYFGWEAEFQKKVEKARQGELKGLLGTFLGRALAILVWESIPLLVSFVTFLTYTKILGKTLDATTAFTSLSLFMTLRFPLMVFPELLMDAVQGMVSLRRIDAFLSQPELDKFQSDKQHMFESDWNQVATRPGFRNATFTWDNDAKADAETAAAQATTSERDPLLAADSQPSPLHHHFVLSDVHVTFPVGCLTAVVGVTGAGKSSIAQALLGEMKMLRGRTVFPSMFSRGAPDFGSRDTSVAYVAQTAWLQNASVRDNILFGAPFDEQRYNQVIEACALVRDLATFPAGDMTEIGEKGINMSGGQKQRISLARACYSAAQFVILDDPLSAVDAPTALHLFDKCIRGILRGRTVVLVTHATGLVLPSADHVVYVKSGRIAAHGSGVDMQRQLEVLGDSFGEHLLHAIRGDKIDGDFGGEGSSAAAGASTDGVDAAKAGKEGASGKLVEDETKQSGAVKAAVYMRYFRAVGGVGFIAFYLVLSTLGRAVQVADDWWLKVWAESYKTGASGPRVNTSTVIAAELGTAALAVQSMFIQSAKSTVASVGSLSITSANSTTGASSDHNVDFYLGVYGVLGLGLIFMSQLLILIYSIGSYRASKEMHAALLARILNAPMRFFDTTPIGRILNRFSKDIESIDSEVGESARQFMGSVFEALCILCIITYVSPLFPLLFIPVVIIFARIASAYLRTSRELRRLESVSQSPIYAKFSETLQGAATIRAFAQEDRFINENFKLVNKNHQAHFFMWSANRWLGIRCEIAASSMVLVTSTSLILARSSIDAGLAGLCLAYALELVYGLIWIIRAHASMEMNMNSVERVDEYLNIDQEAAAIVPSYRPADNWPTHGAIEIQDLSVRYAPDQPRVLDGVSFSVGACEKVGIVGRTGAGKSTLSLALFRIVPHDGGRIVIDGMDIGRMGLWDLRSRLTIIPQDPVLFSGTVRSNLDPFDKHDDAALWASLKRVHFLESLQTKTAVGKAEASDEAAQLASVGSGTSTPSATGSAASGGSLLPIAPSVVRQDSAATAVDGASPVAAGPTAESKGFSLDSVVSENGANLSQGQRQLLCLARALLQASRIIILDEATASVDHATDAKIQSTIRTEFSGASVLTIAHRLSTVMDYDKILVLDHGRVVQFGKPHDLLQDTSGQLYQMCAESGEMDLLVSIAASRATA</sequence>
<dbReference type="InterPro" id="IPR050173">
    <property type="entry name" value="ABC_transporter_C-like"/>
</dbReference>
<dbReference type="EMBL" id="JADGIZ020000022">
    <property type="protein sequence ID" value="KAL2915657.1"/>
    <property type="molecule type" value="Genomic_DNA"/>
</dbReference>
<evidence type="ECO:0000256" key="8">
    <source>
        <dbReference type="ARBA" id="ARBA00023136"/>
    </source>
</evidence>
<feature type="transmembrane region" description="Helical" evidence="10">
    <location>
        <begin position="1088"/>
        <end position="1113"/>
    </location>
</feature>
<feature type="domain" description="ABC transporter" evidence="11">
    <location>
        <begin position="687"/>
        <end position="923"/>
    </location>
</feature>
<feature type="transmembrane region" description="Helical" evidence="10">
    <location>
        <begin position="341"/>
        <end position="361"/>
    </location>
</feature>
<dbReference type="PANTHER" id="PTHR24223:SF353">
    <property type="entry name" value="ABC TRANSPORTER ATP-BINDING PROTEIN_PERMEASE VMR1-RELATED"/>
    <property type="match status" value="1"/>
</dbReference>
<keyword evidence="4" id="KW-0677">Repeat</keyword>
<evidence type="ECO:0000256" key="2">
    <source>
        <dbReference type="ARBA" id="ARBA00022448"/>
    </source>
</evidence>
<dbReference type="InterPro" id="IPR011527">
    <property type="entry name" value="ABC1_TM_dom"/>
</dbReference>
<feature type="transmembrane region" description="Helical" evidence="10">
    <location>
        <begin position="179"/>
        <end position="199"/>
    </location>
</feature>
<keyword evidence="7 10" id="KW-1133">Transmembrane helix</keyword>
<evidence type="ECO:0000256" key="1">
    <source>
        <dbReference type="ARBA" id="ARBA00004370"/>
    </source>
</evidence>
<keyword evidence="3 10" id="KW-0812">Transmembrane</keyword>
<evidence type="ECO:0000256" key="7">
    <source>
        <dbReference type="ARBA" id="ARBA00022989"/>
    </source>
</evidence>
<accession>A0ABR4N820</accession>
<dbReference type="PROSITE" id="PS50893">
    <property type="entry name" value="ABC_TRANSPORTER_2"/>
    <property type="match status" value="2"/>
</dbReference>
<evidence type="ECO:0000313" key="14">
    <source>
        <dbReference type="Proteomes" id="UP001527925"/>
    </source>
</evidence>
<dbReference type="Gene3D" id="1.20.1560.10">
    <property type="entry name" value="ABC transporter type 1, transmembrane domain"/>
    <property type="match status" value="2"/>
</dbReference>
<dbReference type="CDD" id="cd03250">
    <property type="entry name" value="ABCC_MRP_domain1"/>
    <property type="match status" value="1"/>
</dbReference>
<feature type="domain" description="ABC transmembrane type-1" evidence="12">
    <location>
        <begin position="306"/>
        <end position="616"/>
    </location>
</feature>
<evidence type="ECO:0000256" key="9">
    <source>
        <dbReference type="SAM" id="MobiDB-lite"/>
    </source>
</evidence>
<feature type="transmembrane region" description="Helical" evidence="10">
    <location>
        <begin position="590"/>
        <end position="612"/>
    </location>
</feature>
<keyword evidence="5" id="KW-0547">Nucleotide-binding</keyword>
<evidence type="ECO:0000259" key="12">
    <source>
        <dbReference type="PROSITE" id="PS50929"/>
    </source>
</evidence>
<dbReference type="PANTHER" id="PTHR24223">
    <property type="entry name" value="ATP-BINDING CASSETTE SUB-FAMILY C"/>
    <property type="match status" value="1"/>
</dbReference>
<proteinExistence type="predicted"/>
<evidence type="ECO:0000256" key="6">
    <source>
        <dbReference type="ARBA" id="ARBA00022840"/>
    </source>
</evidence>
<dbReference type="SUPFAM" id="SSF52540">
    <property type="entry name" value="P-loop containing nucleoside triphosphate hydrolases"/>
    <property type="match status" value="2"/>
</dbReference>
<dbReference type="Pfam" id="PF00005">
    <property type="entry name" value="ABC_tran"/>
    <property type="match status" value="2"/>
</dbReference>
<feature type="transmembrane region" description="Helical" evidence="10">
    <location>
        <begin position="150"/>
        <end position="167"/>
    </location>
</feature>
<dbReference type="CDD" id="cd18596">
    <property type="entry name" value="ABC_6TM_VMR1_D1_like"/>
    <property type="match status" value="1"/>
</dbReference>
<dbReference type="InterPro" id="IPR027417">
    <property type="entry name" value="P-loop_NTPase"/>
</dbReference>
<dbReference type="InterPro" id="IPR017871">
    <property type="entry name" value="ABC_transporter-like_CS"/>
</dbReference>
<protein>
    <submittedName>
        <fullName evidence="13">Transporter of the ATP-binding cassette (ABC)</fullName>
    </submittedName>
</protein>
<keyword evidence="6 13" id="KW-0067">ATP-binding</keyword>
<dbReference type="PROSITE" id="PS00211">
    <property type="entry name" value="ABC_TRANSPORTER_1"/>
    <property type="match status" value="1"/>
</dbReference>
<feature type="domain" description="ABC transmembrane type-1" evidence="12">
    <location>
        <begin position="998"/>
        <end position="1330"/>
    </location>
</feature>
<feature type="transmembrane region" description="Helical" evidence="10">
    <location>
        <begin position="297"/>
        <end position="321"/>
    </location>
</feature>
<reference evidence="13 14" key="1">
    <citation type="submission" date="2023-09" db="EMBL/GenBank/DDBJ databases">
        <title>Pangenome analysis of Batrachochytrium dendrobatidis and related Chytrids.</title>
        <authorList>
            <person name="Yacoub M.N."/>
            <person name="Stajich J.E."/>
            <person name="James T.Y."/>
        </authorList>
    </citation>
    <scope>NUCLEOTIDE SEQUENCE [LARGE SCALE GENOMIC DNA]</scope>
    <source>
        <strain evidence="13 14">JEL0888</strain>
    </source>
</reference>
<evidence type="ECO:0000259" key="11">
    <source>
        <dbReference type="PROSITE" id="PS50893"/>
    </source>
</evidence>
<dbReference type="InterPro" id="IPR003439">
    <property type="entry name" value="ABC_transporter-like_ATP-bd"/>
</dbReference>
<feature type="domain" description="ABC transporter" evidence="11">
    <location>
        <begin position="1367"/>
        <end position="1670"/>
    </location>
</feature>
<evidence type="ECO:0000313" key="13">
    <source>
        <dbReference type="EMBL" id="KAL2915657.1"/>
    </source>
</evidence>
<gene>
    <name evidence="13" type="primary">YBT1_3</name>
    <name evidence="13" type="ORF">HK105_204842</name>
</gene>
<evidence type="ECO:0000256" key="5">
    <source>
        <dbReference type="ARBA" id="ARBA00022741"/>
    </source>
</evidence>
<feature type="transmembrane region" description="Helical" evidence="10">
    <location>
        <begin position="108"/>
        <end position="130"/>
    </location>
</feature>
<dbReference type="InterPro" id="IPR036640">
    <property type="entry name" value="ABC1_TM_sf"/>
</dbReference>
<feature type="transmembrane region" description="Helical" evidence="10">
    <location>
        <begin position="1273"/>
        <end position="1295"/>
    </location>
</feature>
<organism evidence="13 14">
    <name type="scientific">Polyrhizophydium stewartii</name>
    <dbReference type="NCBI Taxonomy" id="2732419"/>
    <lineage>
        <taxon>Eukaryota</taxon>
        <taxon>Fungi</taxon>
        <taxon>Fungi incertae sedis</taxon>
        <taxon>Chytridiomycota</taxon>
        <taxon>Chytridiomycota incertae sedis</taxon>
        <taxon>Chytridiomycetes</taxon>
        <taxon>Rhizophydiales</taxon>
        <taxon>Rhizophydiales incertae sedis</taxon>
        <taxon>Polyrhizophydium</taxon>
    </lineage>
</organism>
<dbReference type="SUPFAM" id="SSF90123">
    <property type="entry name" value="ABC transporter transmembrane region"/>
    <property type="match status" value="2"/>
</dbReference>
<dbReference type="CDD" id="cd03244">
    <property type="entry name" value="ABCC_MRP_domain2"/>
    <property type="match status" value="1"/>
</dbReference>
<dbReference type="SMART" id="SM00382">
    <property type="entry name" value="AAA"/>
    <property type="match status" value="2"/>
</dbReference>
<evidence type="ECO:0000256" key="4">
    <source>
        <dbReference type="ARBA" id="ARBA00022737"/>
    </source>
</evidence>
<dbReference type="GO" id="GO:0005524">
    <property type="term" value="F:ATP binding"/>
    <property type="evidence" value="ECO:0007669"/>
    <property type="project" value="UniProtKB-KW"/>
</dbReference>
<comment type="caution">
    <text evidence="13">The sequence shown here is derived from an EMBL/GenBank/DDBJ whole genome shotgun (WGS) entry which is preliminary data.</text>
</comment>
<evidence type="ECO:0000256" key="10">
    <source>
        <dbReference type="SAM" id="Phobius"/>
    </source>
</evidence>